<sequence>MFLVEQVPVVAPPTRTDDQILPSSKWVPIGKSNCVLDVQKSQRIPIFLIVVAILKNTNFFRAFTACSTILAIYIQQFWDTMCFNSSTGLYSCHLDEQWFNLHKDILRDALDITPTNDTNPYVAPPSSDTVIEYVNTLGYPSTLRNMSAMSVNALYQPWRAILSMINMCLTGAPYYDEYQEHVAKYQQYLDVEHGKAEEGGATESPKATKATRPKATKATKPAGDKAPKLTSTQPPKPKPAPTQPSKSVLEKKQKLVKDTLDEPSPAKRSKGGLVGKIRKPKSPLKLVDEPSAEDVPGLARLVVIREPESRRIPPLLDVQGKGKEKVVDEQAAHNLLTLHNLKYKSFIDQYILKRRTSMPIEASGHINARDQDEGQAGPNPGDHDKGQARSNPSDAAESKPQSSHVVHARPNLKHIDLEATDASTRQNPEQMDEEFTKTAYPNVQEKLKQPSEDPVILEEPASSTKPYLLYKTLKKNSASQISSSHLLGSSNDHSVIDLMTSQFRSPLPTSTTTTLIITTTSFPPPPQQSTVDPILVKRIVDEIVIDAVNWAMQAPLRARFSDLPAVDIKEILQQRMFKDKSYEAHEDHKNLYDALQKSLERDYSNQLLSDLEEARQKKRNRRALGSSQFPPPPPHPSTSTSGSAQQQGSKTLNVENNWATALVLAYKTPAENSLLAKTRDMTNFLNCKGSSPALSISKMKAASYPDFGLELRKFYIDIHNSLSRQKEVRSYMRILSVFRIKAYSRYEYDYLSKIVLRRADLQEHTIAEKDFKNLYPSDFEDLNMLLLQDFQLSIESYQTQLNLTKPGWNATGYEFKHDYTIIESPRAVVFPVNNNERKIMRFNEIYKFNDDMLTRILEALAYIVKEFKIKRLNPGMNTRFWTQKDVTRSKEFIAAIERQLKKKRIYRNLECFVGGRVRDIDYRLL</sequence>
<feature type="compositionally biased region" description="Basic and acidic residues" evidence="1">
    <location>
        <begin position="248"/>
        <end position="260"/>
    </location>
</feature>
<feature type="compositionally biased region" description="Low complexity" evidence="1">
    <location>
        <begin position="637"/>
        <end position="649"/>
    </location>
</feature>
<feature type="region of interest" description="Disordered" evidence="1">
    <location>
        <begin position="196"/>
        <end position="291"/>
    </location>
</feature>
<gene>
    <name evidence="2" type="ORF">Tci_035852</name>
</gene>
<protein>
    <submittedName>
        <fullName evidence="2">Uncharacterized protein</fullName>
    </submittedName>
</protein>
<feature type="region of interest" description="Disordered" evidence="1">
    <location>
        <begin position="368"/>
        <end position="433"/>
    </location>
</feature>
<reference evidence="2" key="1">
    <citation type="journal article" date="2019" name="Sci. Rep.">
        <title>Draft genome of Tanacetum cinerariifolium, the natural source of mosquito coil.</title>
        <authorList>
            <person name="Yamashiro T."/>
            <person name="Shiraishi A."/>
            <person name="Satake H."/>
            <person name="Nakayama K."/>
        </authorList>
    </citation>
    <scope>NUCLEOTIDE SEQUENCE</scope>
</reference>
<name>A0A6L2LUA0_TANCI</name>
<evidence type="ECO:0000313" key="2">
    <source>
        <dbReference type="EMBL" id="GEU63874.1"/>
    </source>
</evidence>
<accession>A0A6L2LUA0</accession>
<dbReference type="AlphaFoldDB" id="A0A6L2LUA0"/>
<organism evidence="2">
    <name type="scientific">Tanacetum cinerariifolium</name>
    <name type="common">Dalmatian daisy</name>
    <name type="synonym">Chrysanthemum cinerariifolium</name>
    <dbReference type="NCBI Taxonomy" id="118510"/>
    <lineage>
        <taxon>Eukaryota</taxon>
        <taxon>Viridiplantae</taxon>
        <taxon>Streptophyta</taxon>
        <taxon>Embryophyta</taxon>
        <taxon>Tracheophyta</taxon>
        <taxon>Spermatophyta</taxon>
        <taxon>Magnoliopsida</taxon>
        <taxon>eudicotyledons</taxon>
        <taxon>Gunneridae</taxon>
        <taxon>Pentapetalae</taxon>
        <taxon>asterids</taxon>
        <taxon>campanulids</taxon>
        <taxon>Asterales</taxon>
        <taxon>Asteraceae</taxon>
        <taxon>Asteroideae</taxon>
        <taxon>Anthemideae</taxon>
        <taxon>Anthemidinae</taxon>
        <taxon>Tanacetum</taxon>
    </lineage>
</organism>
<feature type="region of interest" description="Disordered" evidence="1">
    <location>
        <begin position="618"/>
        <end position="650"/>
    </location>
</feature>
<proteinExistence type="predicted"/>
<feature type="compositionally biased region" description="Polar residues" evidence="1">
    <location>
        <begin position="388"/>
        <end position="404"/>
    </location>
</feature>
<comment type="caution">
    <text evidence="2">The sequence shown here is derived from an EMBL/GenBank/DDBJ whole genome shotgun (WGS) entry which is preliminary data.</text>
</comment>
<dbReference type="EMBL" id="BKCJ010004925">
    <property type="protein sequence ID" value="GEU63874.1"/>
    <property type="molecule type" value="Genomic_DNA"/>
</dbReference>
<evidence type="ECO:0000256" key="1">
    <source>
        <dbReference type="SAM" id="MobiDB-lite"/>
    </source>
</evidence>